<dbReference type="GO" id="GO:0004427">
    <property type="term" value="F:inorganic diphosphate phosphatase activity"/>
    <property type="evidence" value="ECO:0007669"/>
    <property type="project" value="UniProtKB-UniRule"/>
</dbReference>
<reference evidence="9 11" key="2">
    <citation type="submission" date="2018-05" db="EMBL/GenBank/DDBJ databases">
        <title>Draft genome sequences of Dehalococcoides mccartyi strains RC and KS.</title>
        <authorList>
            <person name="Higgins S.A."/>
            <person name="Padilla-Crespo E."/>
            <person name="Loeffler F.E."/>
        </authorList>
    </citation>
    <scope>NUCLEOTIDE SEQUENCE [LARGE SCALE GENOMIC DNA]</scope>
    <source>
        <strain evidence="9 11">RC</strain>
    </source>
</reference>
<dbReference type="Proteomes" id="UP000249146">
    <property type="component" value="Unassembled WGS sequence"/>
</dbReference>
<feature type="binding site" evidence="7">
    <location>
        <position position="86"/>
    </location>
    <ligand>
        <name>substrate</name>
    </ligand>
</feature>
<reference evidence="8 10" key="1">
    <citation type="submission" date="2015-03" db="EMBL/GenBank/DDBJ databases">
        <title>Genomic characterization of Dehalococcoides mccartyi strain 11a5, an unusal plasmid-containing chloroethene dechlorinator.</title>
        <authorList>
            <person name="Zhao S."/>
            <person name="Ding C."/>
            <person name="He J."/>
        </authorList>
    </citation>
    <scope>NUCLEOTIDE SEQUENCE [LARGE SCALE GENOMIC DNA]</scope>
    <source>
        <strain evidence="8 10">11a5</strain>
    </source>
</reference>
<dbReference type="PROSITE" id="PS00387">
    <property type="entry name" value="PPASE"/>
    <property type="match status" value="1"/>
</dbReference>
<feature type="binding site" evidence="7">
    <location>
        <position position="101"/>
    </location>
    <ligand>
        <name>Mg(2+)</name>
        <dbReference type="ChEBI" id="CHEBI:18420"/>
        <label>2</label>
    </ligand>
</feature>
<evidence type="ECO:0000313" key="10">
    <source>
        <dbReference type="Proteomes" id="UP000076394"/>
    </source>
</evidence>
<feature type="binding site" evidence="7">
    <location>
        <position position="96"/>
    </location>
    <ligand>
        <name>Mg(2+)</name>
        <dbReference type="ChEBI" id="CHEBI:18420"/>
        <label>1</label>
    </ligand>
</feature>
<keyword evidence="5 7" id="KW-0460">Magnesium</keyword>
<evidence type="ECO:0000256" key="3">
    <source>
        <dbReference type="ARBA" id="ARBA00022723"/>
    </source>
</evidence>
<dbReference type="GO" id="GO:0006796">
    <property type="term" value="P:phosphate-containing compound metabolic process"/>
    <property type="evidence" value="ECO:0007669"/>
    <property type="project" value="InterPro"/>
</dbReference>
<comment type="catalytic activity">
    <reaction evidence="6 7">
        <text>diphosphate + H2O = 2 phosphate + H(+)</text>
        <dbReference type="Rhea" id="RHEA:24576"/>
        <dbReference type="ChEBI" id="CHEBI:15377"/>
        <dbReference type="ChEBI" id="CHEBI:15378"/>
        <dbReference type="ChEBI" id="CHEBI:33019"/>
        <dbReference type="ChEBI" id="CHEBI:43474"/>
        <dbReference type="EC" id="3.6.1.1"/>
    </reaction>
</comment>
<dbReference type="PANTHER" id="PTHR10286">
    <property type="entry name" value="INORGANIC PYROPHOSPHATASE"/>
    <property type="match status" value="1"/>
</dbReference>
<organism evidence="8 10">
    <name type="scientific">Dehalococcoides mccartyi</name>
    <dbReference type="NCBI Taxonomy" id="61435"/>
    <lineage>
        <taxon>Bacteria</taxon>
        <taxon>Bacillati</taxon>
        <taxon>Chloroflexota</taxon>
        <taxon>Dehalococcoidia</taxon>
        <taxon>Dehalococcoidales</taxon>
        <taxon>Dehalococcoidaceae</taxon>
        <taxon>Dehalococcoides</taxon>
    </lineage>
</organism>
<keyword evidence="2 7" id="KW-0963">Cytoplasm</keyword>
<feature type="binding site" evidence="7">
    <location>
        <position position="133"/>
    </location>
    <ligand>
        <name>Mg(2+)</name>
        <dbReference type="ChEBI" id="CHEBI:18420"/>
        <label>1</label>
    </ligand>
</feature>
<dbReference type="RefSeq" id="WP_011308892.1">
    <property type="nucleotide sequence ID" value="NZ_AP024514.1"/>
</dbReference>
<dbReference type="GO" id="GO:0005737">
    <property type="term" value="C:cytoplasm"/>
    <property type="evidence" value="ECO:0007669"/>
    <property type="project" value="UniProtKB-SubCell"/>
</dbReference>
<feature type="binding site" evidence="7">
    <location>
        <position position="101"/>
    </location>
    <ligand>
        <name>Mg(2+)</name>
        <dbReference type="ChEBI" id="CHEBI:18420"/>
        <label>1</label>
    </ligand>
</feature>
<proteinExistence type="inferred from homology"/>
<evidence type="ECO:0000256" key="5">
    <source>
        <dbReference type="ARBA" id="ARBA00022842"/>
    </source>
</evidence>
<dbReference type="Pfam" id="PF00719">
    <property type="entry name" value="Pyrophosphatase"/>
    <property type="match status" value="1"/>
</dbReference>
<keyword evidence="4 7" id="KW-0378">Hydrolase</keyword>
<dbReference type="EMBL" id="QGLC01000009">
    <property type="protein sequence ID" value="RAL69397.1"/>
    <property type="molecule type" value="Genomic_DNA"/>
</dbReference>
<dbReference type="EC" id="3.6.1.1" evidence="7"/>
<comment type="subunit">
    <text evidence="7">Homohexamer.</text>
</comment>
<dbReference type="PATRIC" id="fig|61435.13.peg.340"/>
<feature type="binding site" evidence="7">
    <location>
        <position position="60"/>
    </location>
    <ligand>
        <name>substrate</name>
    </ligand>
</feature>
<comment type="cofactor">
    <cofactor evidence="1 7">
        <name>Mg(2+)</name>
        <dbReference type="ChEBI" id="CHEBI:18420"/>
    </cofactor>
</comment>
<name>A0A142V8I5_9CHLR</name>
<dbReference type="EMBL" id="CP011127">
    <property type="protein sequence ID" value="AMU86134.1"/>
    <property type="molecule type" value="Genomic_DNA"/>
</dbReference>
<keyword evidence="3 7" id="KW-0479">Metal-binding</keyword>
<dbReference type="Proteomes" id="UP000076394">
    <property type="component" value="Chromosome"/>
</dbReference>
<feature type="binding site" evidence="7">
    <location>
        <position position="170"/>
    </location>
    <ligand>
        <name>substrate</name>
    </ligand>
</feature>
<gene>
    <name evidence="7" type="primary">ppa</name>
    <name evidence="9" type="ORF">C1G87_0338</name>
    <name evidence="8" type="ORF">Dm11a5_0307</name>
</gene>
<evidence type="ECO:0000256" key="1">
    <source>
        <dbReference type="ARBA" id="ARBA00001946"/>
    </source>
</evidence>
<dbReference type="AlphaFoldDB" id="A0A142V8I5"/>
<comment type="subcellular location">
    <subcellularLocation>
        <location evidence="7">Cytoplasm</location>
    </subcellularLocation>
</comment>
<protein>
    <recommendedName>
        <fullName evidence="7">Inorganic pyrophosphatase</fullName>
        <ecNumber evidence="7">3.6.1.1</ecNumber>
    </recommendedName>
    <alternativeName>
        <fullName evidence="7">Pyrophosphate phospho-hydrolase</fullName>
        <shortName evidence="7">PPase</shortName>
    </alternativeName>
</protein>
<feature type="binding site" evidence="7">
    <location>
        <position position="74"/>
    </location>
    <ligand>
        <name>substrate</name>
    </ligand>
</feature>
<evidence type="ECO:0000256" key="2">
    <source>
        <dbReference type="ARBA" id="ARBA00022490"/>
    </source>
</evidence>
<dbReference type="FunFam" id="3.90.80.10:FF:000003">
    <property type="entry name" value="Inorganic pyrophosphatase"/>
    <property type="match status" value="1"/>
</dbReference>
<evidence type="ECO:0000313" key="9">
    <source>
        <dbReference type="EMBL" id="RAL69397.1"/>
    </source>
</evidence>
<evidence type="ECO:0000313" key="11">
    <source>
        <dbReference type="Proteomes" id="UP000249146"/>
    </source>
</evidence>
<dbReference type="GO" id="GO:0000287">
    <property type="term" value="F:magnesium ion binding"/>
    <property type="evidence" value="ECO:0007669"/>
    <property type="project" value="UniProtKB-UniRule"/>
</dbReference>
<dbReference type="InterPro" id="IPR008162">
    <property type="entry name" value="Pyrophosphatase"/>
</dbReference>
<dbReference type="OrthoDB" id="5187599at2"/>
<accession>A0A142V8I5</accession>
<sequence>MLSDSSKKIKKEVEAINSEFKTIVGCGEAKCPKLKRLRLASTPDITLTVMIEIPKGSRNKYEYDKERKVIKFDRMLFSAVHYPSDYGFIVDTLAEDGDPLDALVLVWEPTFPGCMIETKPVGLFKMYDEKGPDAKLLCVPIGDPHFNFIRDLSDVPPHLLKEIFHFFNIYKELESKKTGVEGWEDRESAIKTYWESHQRYLDTLKDTKKVK</sequence>
<evidence type="ECO:0000256" key="7">
    <source>
        <dbReference type="HAMAP-Rule" id="MF_00209"/>
    </source>
</evidence>
<evidence type="ECO:0000256" key="4">
    <source>
        <dbReference type="ARBA" id="ARBA00022801"/>
    </source>
</evidence>
<evidence type="ECO:0000256" key="6">
    <source>
        <dbReference type="ARBA" id="ARBA00047820"/>
    </source>
</evidence>
<dbReference type="CDD" id="cd00412">
    <property type="entry name" value="pyrophosphatase"/>
    <property type="match status" value="1"/>
</dbReference>
<dbReference type="HAMAP" id="MF_00209">
    <property type="entry name" value="Inorganic_PPase"/>
    <property type="match status" value="1"/>
</dbReference>
<evidence type="ECO:0000313" key="8">
    <source>
        <dbReference type="EMBL" id="AMU86134.1"/>
    </source>
</evidence>
<dbReference type="InterPro" id="IPR036649">
    <property type="entry name" value="Pyrophosphatase_sf"/>
</dbReference>
<dbReference type="Gene3D" id="3.90.80.10">
    <property type="entry name" value="Inorganic pyrophosphatase"/>
    <property type="match status" value="1"/>
</dbReference>
<comment type="similarity">
    <text evidence="7">Belongs to the PPase family.</text>
</comment>
<comment type="function">
    <text evidence="7">Catalyzes the hydrolysis of inorganic pyrophosphate (PPi) forming two phosphate ions.</text>
</comment>
<dbReference type="SUPFAM" id="SSF50324">
    <property type="entry name" value="Inorganic pyrophosphatase"/>
    <property type="match status" value="1"/>
</dbReference>